<keyword evidence="3" id="KW-0238">DNA-binding</keyword>
<dbReference type="Pfam" id="PF00126">
    <property type="entry name" value="HTH_1"/>
    <property type="match status" value="1"/>
</dbReference>
<evidence type="ECO:0000313" key="6">
    <source>
        <dbReference type="EMBL" id="KRM41233.1"/>
    </source>
</evidence>
<dbReference type="PATRIC" id="fig|1423786.4.peg.2642"/>
<dbReference type="PRINTS" id="PR00039">
    <property type="entry name" value="HTHLYSR"/>
</dbReference>
<comment type="caution">
    <text evidence="6">The sequence shown here is derived from an EMBL/GenBank/DDBJ whole genome shotgun (WGS) entry which is preliminary data.</text>
</comment>
<dbReference type="GO" id="GO:0003677">
    <property type="term" value="F:DNA binding"/>
    <property type="evidence" value="ECO:0007669"/>
    <property type="project" value="UniProtKB-KW"/>
</dbReference>
<evidence type="ECO:0000256" key="2">
    <source>
        <dbReference type="ARBA" id="ARBA00023015"/>
    </source>
</evidence>
<evidence type="ECO:0000256" key="4">
    <source>
        <dbReference type="ARBA" id="ARBA00023163"/>
    </source>
</evidence>
<evidence type="ECO:0000256" key="3">
    <source>
        <dbReference type="ARBA" id="ARBA00023125"/>
    </source>
</evidence>
<evidence type="ECO:0000256" key="1">
    <source>
        <dbReference type="ARBA" id="ARBA00009437"/>
    </source>
</evidence>
<dbReference type="Gene3D" id="1.10.10.10">
    <property type="entry name" value="Winged helix-like DNA-binding domain superfamily/Winged helix DNA-binding domain"/>
    <property type="match status" value="1"/>
</dbReference>
<dbReference type="PANTHER" id="PTHR30346:SF0">
    <property type="entry name" value="HCA OPERON TRANSCRIPTIONAL ACTIVATOR HCAR"/>
    <property type="match status" value="1"/>
</dbReference>
<dbReference type="InterPro" id="IPR000847">
    <property type="entry name" value="LysR_HTH_N"/>
</dbReference>
<proteinExistence type="inferred from homology"/>
<keyword evidence="2" id="KW-0805">Transcription regulation</keyword>
<dbReference type="GO" id="GO:0003700">
    <property type="term" value="F:DNA-binding transcription factor activity"/>
    <property type="evidence" value="ECO:0007669"/>
    <property type="project" value="InterPro"/>
</dbReference>
<protein>
    <submittedName>
        <fullName evidence="6">Transcriptional regulator, LysR family</fullName>
    </submittedName>
</protein>
<dbReference type="InterPro" id="IPR036390">
    <property type="entry name" value="WH_DNA-bd_sf"/>
</dbReference>
<organism evidence="6 7">
    <name type="scientific">Lentilactobacillus parafarraginis DSM 18390 = JCM 14109</name>
    <dbReference type="NCBI Taxonomy" id="1423786"/>
    <lineage>
        <taxon>Bacteria</taxon>
        <taxon>Bacillati</taxon>
        <taxon>Bacillota</taxon>
        <taxon>Bacilli</taxon>
        <taxon>Lactobacillales</taxon>
        <taxon>Lactobacillaceae</taxon>
        <taxon>Lentilactobacillus</taxon>
    </lineage>
</organism>
<keyword evidence="4" id="KW-0804">Transcription</keyword>
<sequence>MVVNLELLAELVTFQRYGTLSATAEHLMMTQPTVTRGMKRLEQSLGVTLFDRQVSNRIKLNATGLLAAKEAKKLLKAQSDFTDKILNYDRLRNEIAVASVAPGPTGFLEQIKNQINAKLAITHQTINPDKVLDELRNLKEKLIFTNQEIVADDIESMYLGIEYLGVGIDKFNPLSQRKRISFRDLEGLSFLVVQDIGPWRQVVEDSIPNATFLYQENLSAMSKISQYSSFPFFFSNLSQRMPATVNRFNNSNRNAVQITDPRNQMELYGTYLKSERQNVQPILKEIVKRWPK</sequence>
<name>A0A0R1YG51_9LACO</name>
<dbReference type="PROSITE" id="PS50931">
    <property type="entry name" value="HTH_LYSR"/>
    <property type="match status" value="1"/>
</dbReference>
<accession>A0A0R1YG51</accession>
<feature type="domain" description="HTH lysR-type" evidence="5">
    <location>
        <begin position="3"/>
        <end position="61"/>
    </location>
</feature>
<dbReference type="EMBL" id="AZFZ01000065">
    <property type="protein sequence ID" value="KRM41233.1"/>
    <property type="molecule type" value="Genomic_DNA"/>
</dbReference>
<dbReference type="InterPro" id="IPR036388">
    <property type="entry name" value="WH-like_DNA-bd_sf"/>
</dbReference>
<gene>
    <name evidence="6" type="ORF">FD47_GL002522</name>
</gene>
<dbReference type="PANTHER" id="PTHR30346">
    <property type="entry name" value="TRANSCRIPTIONAL DUAL REGULATOR HCAR-RELATED"/>
    <property type="match status" value="1"/>
</dbReference>
<evidence type="ECO:0000259" key="5">
    <source>
        <dbReference type="PROSITE" id="PS50931"/>
    </source>
</evidence>
<comment type="similarity">
    <text evidence="1">Belongs to the LysR transcriptional regulatory family.</text>
</comment>
<dbReference type="Proteomes" id="UP000051010">
    <property type="component" value="Unassembled WGS sequence"/>
</dbReference>
<evidence type="ECO:0000313" key="7">
    <source>
        <dbReference type="Proteomes" id="UP000051010"/>
    </source>
</evidence>
<dbReference type="RefSeq" id="WP_054736138.1">
    <property type="nucleotide sequence ID" value="NZ_AZFZ01000065.1"/>
</dbReference>
<reference evidence="6 7" key="1">
    <citation type="journal article" date="2015" name="Genome Announc.">
        <title>Expanding the biotechnology potential of lactobacilli through comparative genomics of 213 strains and associated genera.</title>
        <authorList>
            <person name="Sun Z."/>
            <person name="Harris H.M."/>
            <person name="McCann A."/>
            <person name="Guo C."/>
            <person name="Argimon S."/>
            <person name="Zhang W."/>
            <person name="Yang X."/>
            <person name="Jeffery I.B."/>
            <person name="Cooney J.C."/>
            <person name="Kagawa T.F."/>
            <person name="Liu W."/>
            <person name="Song Y."/>
            <person name="Salvetti E."/>
            <person name="Wrobel A."/>
            <person name="Rasinkangas P."/>
            <person name="Parkhill J."/>
            <person name="Rea M.C."/>
            <person name="O'Sullivan O."/>
            <person name="Ritari J."/>
            <person name="Douillard F.P."/>
            <person name="Paul Ross R."/>
            <person name="Yang R."/>
            <person name="Briner A.E."/>
            <person name="Felis G.E."/>
            <person name="de Vos W.M."/>
            <person name="Barrangou R."/>
            <person name="Klaenhammer T.R."/>
            <person name="Caufield P.W."/>
            <person name="Cui Y."/>
            <person name="Zhang H."/>
            <person name="O'Toole P.W."/>
        </authorList>
    </citation>
    <scope>NUCLEOTIDE SEQUENCE [LARGE SCALE GENOMIC DNA]</scope>
    <source>
        <strain evidence="6 7">DSM 18390</strain>
    </source>
</reference>
<dbReference type="GO" id="GO:0032993">
    <property type="term" value="C:protein-DNA complex"/>
    <property type="evidence" value="ECO:0007669"/>
    <property type="project" value="TreeGrafter"/>
</dbReference>
<dbReference type="AlphaFoldDB" id="A0A0R1YG51"/>
<dbReference type="SUPFAM" id="SSF46785">
    <property type="entry name" value="Winged helix' DNA-binding domain"/>
    <property type="match status" value="1"/>
</dbReference>